<keyword evidence="4" id="KW-0658">Purine biosynthesis</keyword>
<protein>
    <recommendedName>
        <fullName evidence="7">Phosphoribosylglycinamide formyltransferase 2</fullName>
    </recommendedName>
</protein>
<feature type="compositionally biased region" description="Basic and acidic residues" evidence="9">
    <location>
        <begin position="7"/>
        <end position="21"/>
    </location>
</feature>
<feature type="region of interest" description="Disordered" evidence="9">
    <location>
        <begin position="1"/>
        <end position="21"/>
    </location>
</feature>
<dbReference type="Proteomes" id="UP000671119">
    <property type="component" value="Unassembled WGS sequence"/>
</dbReference>
<dbReference type="PROSITE" id="PS50975">
    <property type="entry name" value="ATP_GRASP"/>
    <property type="match status" value="1"/>
</dbReference>
<dbReference type="EMBL" id="LWDQ01000001">
    <property type="protein sequence ID" value="OMH58262.1"/>
    <property type="molecule type" value="Genomic_DNA"/>
</dbReference>
<evidence type="ECO:0000256" key="4">
    <source>
        <dbReference type="ARBA" id="ARBA00022755"/>
    </source>
</evidence>
<dbReference type="PANTHER" id="PTHR43055">
    <property type="entry name" value="FORMATE-DEPENDENT PHOSPHORIBOSYLGLYCINAMIDE FORMYLTRANSFERASE"/>
    <property type="match status" value="1"/>
</dbReference>
<dbReference type="GO" id="GO:0005829">
    <property type="term" value="C:cytosol"/>
    <property type="evidence" value="ECO:0007669"/>
    <property type="project" value="TreeGrafter"/>
</dbReference>
<evidence type="ECO:0000313" key="11">
    <source>
        <dbReference type="EMBL" id="CLV57809.1"/>
    </source>
</evidence>
<evidence type="ECO:0000256" key="1">
    <source>
        <dbReference type="ARBA" id="ARBA00022598"/>
    </source>
</evidence>
<dbReference type="GO" id="GO:0016874">
    <property type="term" value="F:ligase activity"/>
    <property type="evidence" value="ECO:0007669"/>
    <property type="project" value="UniProtKB-KW"/>
</dbReference>
<reference evidence="13 17" key="2">
    <citation type="submission" date="2016-04" db="EMBL/GenBank/DDBJ databases">
        <authorList>
            <person name="Bigi M."/>
            <person name="Bigi F."/>
            <person name="Soria M.A."/>
        </authorList>
    </citation>
    <scope>NUCLEOTIDE SEQUENCE [LARGE SCALE GENOMIC DNA]</scope>
    <source>
        <strain evidence="13 17">6548</strain>
    </source>
</reference>
<dbReference type="AlphaFoldDB" id="A0A045H406"/>
<dbReference type="Gene3D" id="3.30.1490.20">
    <property type="entry name" value="ATP-grasp fold, A domain"/>
    <property type="match status" value="1"/>
</dbReference>
<dbReference type="InterPro" id="IPR011761">
    <property type="entry name" value="ATP-grasp"/>
</dbReference>
<dbReference type="Proteomes" id="UP000256381">
    <property type="component" value="Unassembled WGS sequence"/>
</dbReference>
<evidence type="ECO:0000313" key="14">
    <source>
        <dbReference type="EMBL" id="REQ55077.1"/>
    </source>
</evidence>
<reference evidence="14" key="5">
    <citation type="submission" date="2018-07" db="EMBL/GenBank/DDBJ databases">
        <authorList>
            <person name="Shah S."/>
            <person name="Brown T."/>
            <person name="Auld S."/>
            <person name="Bratton K."/>
            <person name="Narechania A."/>
            <person name="Mathema B."/>
            <person name="Gandhi N."/>
        </authorList>
    </citation>
    <scope>NUCLEOTIDE SEQUENCE</scope>
    <source>
        <strain evidence="14">32301_S10</strain>
    </source>
</reference>
<dbReference type="Proteomes" id="UP000189452">
    <property type="component" value="Chromosome"/>
</dbReference>
<dbReference type="NCBIfam" id="TIGR01142">
    <property type="entry name" value="purT"/>
    <property type="match status" value="1"/>
</dbReference>
<reference evidence="11 16" key="1">
    <citation type="submission" date="2015-03" db="EMBL/GenBank/DDBJ databases">
        <authorList>
            <consortium name="Pathogen Informatics"/>
            <person name="Murphy D."/>
        </authorList>
    </citation>
    <scope>NUCLEOTIDE SEQUENCE [LARGE SCALE GENOMIC DNA]</scope>
    <source>
        <strain evidence="11 16">0268S</strain>
    </source>
</reference>
<gene>
    <name evidence="11" type="primary">purT</name>
    <name evidence="13" type="ORF">A4S10_00411</name>
    <name evidence="15" type="ORF">DKC2_0417</name>
    <name evidence="14" type="ORF">DSJ38_05025</name>
    <name evidence="11" type="ORF">ERS094118_00559</name>
    <name evidence="12" type="ORF">J8J21_05720</name>
</gene>
<dbReference type="Pfam" id="PF02222">
    <property type="entry name" value="ATP-grasp"/>
    <property type="match status" value="1"/>
</dbReference>
<sequence length="419" mass="43678">MIDGWTEEQHEPTVRHERPAAPQDVRRVMLLGSAEPSRELAIALQGLGAEVIAVDGYVGAPAHRIADQSVVVTMTDAEELTAVIRRLQPDFLVTVTAAVSVDALDAVEQADGECTELVPNARAVRCTADREGLRRLAADQLGLPTAPFWFVGSLGELQAVAVHAGFPLLVSPVAGVAGQGSSVVAGPNEVEPAWQRAAGHQVQPQTGGVSPRVCAESVVEIEFLVTMIVVCSQGPNGPLIEFCAPIGHRDADAGELESWQPQKLSTAALDAAKSIAARIVKALGGRGVFGVELMINGDEVYFADVTVCPAGSAWVTVRSQRLSVFELQARAILGLAVDTLMISPGAARVINPDHTAGRAAVGAAPPADALTGALGVPESDVVIFGRGLGVALATAPEVAIARERAREVASRLNVPDSRE</sequence>
<dbReference type="GO" id="GO:0009152">
    <property type="term" value="P:purine ribonucleotide biosynthetic process"/>
    <property type="evidence" value="ECO:0007669"/>
    <property type="project" value="UniProtKB-UniRule"/>
</dbReference>
<evidence type="ECO:0000256" key="6">
    <source>
        <dbReference type="ARBA" id="ARBA00022842"/>
    </source>
</evidence>
<dbReference type="Gene3D" id="3.30.470.20">
    <property type="entry name" value="ATP-grasp fold, B domain"/>
    <property type="match status" value="1"/>
</dbReference>
<dbReference type="NCBIfam" id="NF006766">
    <property type="entry name" value="PRK09288.1"/>
    <property type="match status" value="1"/>
</dbReference>
<organism evidence="11 16">
    <name type="scientific">Mycobacterium tuberculosis</name>
    <dbReference type="NCBI Taxonomy" id="1773"/>
    <lineage>
        <taxon>Bacteria</taxon>
        <taxon>Bacillati</taxon>
        <taxon>Actinomycetota</taxon>
        <taxon>Actinomycetes</taxon>
        <taxon>Mycobacteriales</taxon>
        <taxon>Mycobacteriaceae</taxon>
        <taxon>Mycobacterium</taxon>
        <taxon>Mycobacterium tuberculosis complex</taxon>
    </lineage>
</organism>
<evidence type="ECO:0000313" key="20">
    <source>
        <dbReference type="Proteomes" id="UP000671119"/>
    </source>
</evidence>
<evidence type="ECO:0000313" key="18">
    <source>
        <dbReference type="Proteomes" id="UP000256381"/>
    </source>
</evidence>
<dbReference type="GO" id="GO:0000287">
    <property type="term" value="F:magnesium ion binding"/>
    <property type="evidence" value="ECO:0007669"/>
    <property type="project" value="UniProtKB-UniRule"/>
</dbReference>
<accession>A0A045H406</accession>
<evidence type="ECO:0000256" key="3">
    <source>
        <dbReference type="ARBA" id="ARBA00022741"/>
    </source>
</evidence>
<dbReference type="InterPro" id="IPR005862">
    <property type="entry name" value="PurT"/>
</dbReference>
<keyword evidence="5 8" id="KW-0067">ATP-binding</keyword>
<dbReference type="EMBL" id="JAGIZI010000006">
    <property type="protein sequence ID" value="MBP0682624.1"/>
    <property type="molecule type" value="Genomic_DNA"/>
</dbReference>
<dbReference type="Proteomes" id="UP000300237">
    <property type="component" value="Chromosome"/>
</dbReference>
<evidence type="ECO:0000313" key="13">
    <source>
        <dbReference type="EMBL" id="OMH58262.1"/>
    </source>
</evidence>
<dbReference type="SMR" id="A0A045H406"/>
<proteinExistence type="predicted"/>
<evidence type="ECO:0000313" key="15">
    <source>
        <dbReference type="EMBL" id="VCU48614.1"/>
    </source>
</evidence>
<evidence type="ECO:0000256" key="9">
    <source>
        <dbReference type="SAM" id="MobiDB-lite"/>
    </source>
</evidence>
<dbReference type="GO" id="GO:0005524">
    <property type="term" value="F:ATP binding"/>
    <property type="evidence" value="ECO:0007669"/>
    <property type="project" value="UniProtKB-UniRule"/>
</dbReference>
<dbReference type="Gene3D" id="3.40.50.20">
    <property type="match status" value="1"/>
</dbReference>
<keyword evidence="6" id="KW-0460">Magnesium</keyword>
<evidence type="ECO:0000259" key="10">
    <source>
        <dbReference type="PROSITE" id="PS50975"/>
    </source>
</evidence>
<dbReference type="SUPFAM" id="SSF52440">
    <property type="entry name" value="PreATP-grasp domain"/>
    <property type="match status" value="1"/>
</dbReference>
<evidence type="ECO:0000313" key="19">
    <source>
        <dbReference type="Proteomes" id="UP000300237"/>
    </source>
</evidence>
<dbReference type="EMBL" id="QTBD01000081">
    <property type="protein sequence ID" value="REQ55077.1"/>
    <property type="molecule type" value="Genomic_DNA"/>
</dbReference>
<dbReference type="Proteomes" id="UP000050139">
    <property type="component" value="Unassembled WGS sequence"/>
</dbReference>
<name>A0A045H406_MYCTX</name>
<reference evidence="14 18" key="3">
    <citation type="journal article" date="2017" name="N. Engl. J. Med.">
        <title>Transmission of Extensively Drug-Resistant Tuberculosis in South Africa.</title>
        <authorList>
            <person name="Shah N.S."/>
            <person name="Auld S.C."/>
            <person name="Brust J.C."/>
            <person name="Mathema B."/>
            <person name="Ismail N."/>
            <person name="Moodley P."/>
            <person name="Mlisana K."/>
            <person name="Allana S."/>
            <person name="Campbell A."/>
            <person name="Mthiyane T."/>
            <person name="Morris N."/>
            <person name="Mpangase P."/>
            <person name="van der Meulen H."/>
            <person name="Omar S.V."/>
            <person name="Brown T.S."/>
            <person name="Narechania A."/>
            <person name="Shaskina E."/>
            <person name="Kapwata T."/>
            <person name="Kreiswirth B."/>
            <person name="Gandhi N.R."/>
        </authorList>
    </citation>
    <scope>NUCLEOTIDE SEQUENCE [LARGE SCALE GENOMIC DNA]</scope>
    <source>
        <strain evidence="14 18">32301_S10</strain>
    </source>
</reference>
<evidence type="ECO:0000256" key="8">
    <source>
        <dbReference type="PROSITE-ProRule" id="PRU00409"/>
    </source>
</evidence>
<dbReference type="InterPro" id="IPR003135">
    <property type="entry name" value="ATP-grasp_carboxylate-amine"/>
</dbReference>
<dbReference type="InterPro" id="IPR016185">
    <property type="entry name" value="PreATP-grasp_dom_sf"/>
</dbReference>
<keyword evidence="2" id="KW-0479">Metal-binding</keyword>
<reference evidence="13 17" key="4">
    <citation type="submission" date="2017-02" db="EMBL/GenBank/DDBJ databases">
        <title>Protein polymorphisms may explain contrasting epidemiological fitness of two variants of a multidrug-resistant Mycobacterium tuberculosis strain.</title>
        <authorList>
            <person name="Bigi M.M."/>
            <person name="Lopez B."/>
            <person name="Blanco F.C."/>
            <person name="Sasiain M.C."/>
            <person name="De La Barrera S."/>
            <person name="Ritacco V."/>
            <person name="Bigi F."/>
            <person name="Soria M.A."/>
        </authorList>
    </citation>
    <scope>NUCLEOTIDE SEQUENCE [LARGE SCALE GENOMIC DNA]</scope>
    <source>
        <strain evidence="13 17">6548</strain>
    </source>
</reference>
<evidence type="ECO:0000256" key="5">
    <source>
        <dbReference type="ARBA" id="ARBA00022840"/>
    </source>
</evidence>
<evidence type="ECO:0000313" key="17">
    <source>
        <dbReference type="Proteomes" id="UP000189452"/>
    </source>
</evidence>
<dbReference type="EMBL" id="COPH01000003">
    <property type="protein sequence ID" value="CLV57809.1"/>
    <property type="molecule type" value="Genomic_DNA"/>
</dbReference>
<dbReference type="RefSeq" id="WP_003898427.1">
    <property type="nucleotide sequence ID" value="NZ_AP017901.1"/>
</dbReference>
<keyword evidence="11" id="KW-0808">Transferase</keyword>
<evidence type="ECO:0000313" key="12">
    <source>
        <dbReference type="EMBL" id="MBP0682624.1"/>
    </source>
</evidence>
<evidence type="ECO:0000256" key="2">
    <source>
        <dbReference type="ARBA" id="ARBA00022723"/>
    </source>
</evidence>
<dbReference type="InterPro" id="IPR013815">
    <property type="entry name" value="ATP_grasp_subdomain_1"/>
</dbReference>
<dbReference type="EMBL" id="LR027516">
    <property type="protein sequence ID" value="VCU48614.1"/>
    <property type="molecule type" value="Genomic_DNA"/>
</dbReference>
<feature type="domain" description="ATP-grasp" evidence="10">
    <location>
        <begin position="135"/>
        <end position="333"/>
    </location>
</feature>
<keyword evidence="1" id="KW-0436">Ligase</keyword>
<evidence type="ECO:0000256" key="7">
    <source>
        <dbReference type="NCBIfam" id="TIGR01142"/>
    </source>
</evidence>
<keyword evidence="3 8" id="KW-0547">Nucleotide-binding</keyword>
<reference evidence="12 20" key="7">
    <citation type="submission" date="2021-03" db="EMBL/GenBank/DDBJ databases">
        <title>Whole Genome Sequencing of Mycobacterium tuberculosis clinical isolates from Arunachal Pradesh, India.</title>
        <authorList>
            <person name="Singh S."/>
            <person name="Mudliar S.R."/>
            <person name="Kulsum U."/>
            <person name="Rufai S.B."/>
            <person name="Singh P.K."/>
            <person name="Umpo M."/>
            <person name="Nyori M."/>
        </authorList>
    </citation>
    <scope>NUCLEOTIDE SEQUENCE [LARGE SCALE GENOMIC DNA]</scope>
    <source>
        <strain evidence="12 20">OMICS/BPL/0142/20/SP</strain>
    </source>
</reference>
<dbReference type="SUPFAM" id="SSF56059">
    <property type="entry name" value="Glutathione synthetase ATP-binding domain-like"/>
    <property type="match status" value="1"/>
</dbReference>
<evidence type="ECO:0000313" key="16">
    <source>
        <dbReference type="Proteomes" id="UP000050139"/>
    </source>
</evidence>
<dbReference type="GO" id="GO:0004644">
    <property type="term" value="F:phosphoribosylglycinamide formyltransferase activity"/>
    <property type="evidence" value="ECO:0007669"/>
    <property type="project" value="UniProtKB-UniRule"/>
</dbReference>
<reference evidence="15 19" key="6">
    <citation type="submission" date="2018-08" db="EMBL/GenBank/DDBJ databases">
        <authorList>
            <person name="Fokvardsen B D."/>
            <person name="Norman A."/>
        </authorList>
    </citation>
    <scope>NUCLEOTIDE SEQUENCE [LARGE SCALE GENOMIC DNA]</scope>
    <source>
        <strain evidence="15 19">DKC2</strain>
    </source>
</reference>
<dbReference type="OMA" id="CEPIGHH"/>
<dbReference type="PANTHER" id="PTHR43055:SF1">
    <property type="entry name" value="FORMATE-DEPENDENT PHOSPHORIBOSYLGLYCINAMIDE FORMYLTRANSFERASE"/>
    <property type="match status" value="1"/>
</dbReference>